<keyword evidence="9" id="KW-0812">Transmembrane</keyword>
<evidence type="ECO:0000313" key="13">
    <source>
        <dbReference type="Proteomes" id="UP000651156"/>
    </source>
</evidence>
<feature type="transmembrane region" description="Helical" evidence="9">
    <location>
        <begin position="12"/>
        <end position="35"/>
    </location>
</feature>
<dbReference type="PROSITE" id="PS51085">
    <property type="entry name" value="2FE2S_FER_2"/>
    <property type="match status" value="1"/>
</dbReference>
<protein>
    <submittedName>
        <fullName evidence="12">2Fe-2S iron-sulfur cluster binding domain-containing protein</fullName>
    </submittedName>
</protein>
<dbReference type="Pfam" id="PF00111">
    <property type="entry name" value="Fer2"/>
    <property type="match status" value="1"/>
</dbReference>
<keyword evidence="7" id="KW-0408">Iron</keyword>
<keyword evidence="3" id="KW-0001">2Fe-2S</keyword>
<dbReference type="InterPro" id="IPR001041">
    <property type="entry name" value="2Fe-2S_ferredoxin-type"/>
</dbReference>
<reference evidence="12 13" key="1">
    <citation type="submission" date="2020-10" db="EMBL/GenBank/DDBJ databases">
        <authorList>
            <person name="Castelo-Branco R."/>
            <person name="Eusebio N."/>
            <person name="Adriana R."/>
            <person name="Vieira A."/>
            <person name="Brugerolle De Fraissinette N."/>
            <person name="Rezende De Castro R."/>
            <person name="Schneider M.P."/>
            <person name="Vasconcelos V."/>
            <person name="Leao P.N."/>
        </authorList>
    </citation>
    <scope>NUCLEOTIDE SEQUENCE [LARGE SCALE GENOMIC DNA]</scope>
    <source>
        <strain evidence="12 13">LEGE 06123</strain>
    </source>
</reference>
<keyword evidence="5" id="KW-0274">FAD</keyword>
<dbReference type="SUPFAM" id="SSF63380">
    <property type="entry name" value="Riboflavin synthase domain-like"/>
    <property type="match status" value="1"/>
</dbReference>
<evidence type="ECO:0000256" key="7">
    <source>
        <dbReference type="ARBA" id="ARBA00023004"/>
    </source>
</evidence>
<evidence type="ECO:0000259" key="11">
    <source>
        <dbReference type="PROSITE" id="PS51384"/>
    </source>
</evidence>
<name>A0ABR9UYZ3_9CHRO</name>
<dbReference type="InterPro" id="IPR036010">
    <property type="entry name" value="2Fe-2S_ferredoxin-like_sf"/>
</dbReference>
<dbReference type="InterPro" id="IPR006058">
    <property type="entry name" value="2Fe2S_fd_BS"/>
</dbReference>
<dbReference type="Proteomes" id="UP000651156">
    <property type="component" value="Unassembled WGS sequence"/>
</dbReference>
<proteinExistence type="predicted"/>
<evidence type="ECO:0000256" key="5">
    <source>
        <dbReference type="ARBA" id="ARBA00022827"/>
    </source>
</evidence>
<evidence type="ECO:0000256" key="1">
    <source>
        <dbReference type="ARBA" id="ARBA00001974"/>
    </source>
</evidence>
<dbReference type="CDD" id="cd00207">
    <property type="entry name" value="fer2"/>
    <property type="match status" value="1"/>
</dbReference>
<sequence length="429" mass="46796">MRQIENPIFRSIKRAGAAFAISTIVSGAVVGFTNVKDKARLGVYASLLGTSCGAIAGLVSSISTKKSMTQPTGSSTWQDWRNFIVIRKVKESEEITSFYLKPENNAEIPNFQPGQFLTIKLDIPGQAKPVIRTYSLSDDSEGCEYYRLSIKREPAPPGLDVPPGIASNFMHDRINEGSVILVKPPKGHFVLDVNNSLPVVLISNGVGITPMLSMVKACSRLNPNRPIWFLHGARNGQFHAFRDEVLAIARQNPNLHVHFCYSRPRPEDEGYYHSIGYINAALVKSLVEQAEYFLCGSPPFMESIMAGLKESGVASSSILFEVFGAPMKATAEKHPVVNRDEAVEAAKILFAKSGKTLTWDKGEGTILEFAQANDLNPAYSCRIGICGTCQCKILAGEVAYQEPPTAEIDEGAVLICISKPKTSNLVLDL</sequence>
<feature type="domain" description="FAD-binding FR-type" evidence="11">
    <location>
        <begin position="78"/>
        <end position="192"/>
    </location>
</feature>
<evidence type="ECO:0000256" key="3">
    <source>
        <dbReference type="ARBA" id="ARBA00022714"/>
    </source>
</evidence>
<evidence type="ECO:0000256" key="8">
    <source>
        <dbReference type="ARBA" id="ARBA00023014"/>
    </source>
</evidence>
<keyword evidence="8" id="KW-0411">Iron-sulfur</keyword>
<comment type="caution">
    <text evidence="12">The sequence shown here is derived from an EMBL/GenBank/DDBJ whole genome shotgun (WGS) entry which is preliminary data.</text>
</comment>
<dbReference type="PANTHER" id="PTHR47354">
    <property type="entry name" value="NADH OXIDOREDUCTASE HCR"/>
    <property type="match status" value="1"/>
</dbReference>
<dbReference type="CDD" id="cd06184">
    <property type="entry name" value="flavohem_like_fad_nad_binding"/>
    <property type="match status" value="1"/>
</dbReference>
<keyword evidence="9" id="KW-0472">Membrane</keyword>
<accession>A0ABR9UYZ3</accession>
<evidence type="ECO:0000313" key="12">
    <source>
        <dbReference type="EMBL" id="MBE9193522.1"/>
    </source>
</evidence>
<gene>
    <name evidence="12" type="ORF">IQ230_24935</name>
</gene>
<dbReference type="PRINTS" id="PR00406">
    <property type="entry name" value="CYTB5RDTASE"/>
</dbReference>
<dbReference type="EMBL" id="JADEWN010000100">
    <property type="protein sequence ID" value="MBE9193522.1"/>
    <property type="molecule type" value="Genomic_DNA"/>
</dbReference>
<keyword evidence="4" id="KW-0479">Metal-binding</keyword>
<dbReference type="Pfam" id="PF00175">
    <property type="entry name" value="NAD_binding_1"/>
    <property type="match status" value="1"/>
</dbReference>
<dbReference type="SUPFAM" id="SSF52343">
    <property type="entry name" value="Ferredoxin reductase-like, C-terminal NADP-linked domain"/>
    <property type="match status" value="1"/>
</dbReference>
<evidence type="ECO:0000256" key="2">
    <source>
        <dbReference type="ARBA" id="ARBA00022630"/>
    </source>
</evidence>
<dbReference type="Gene3D" id="2.40.30.10">
    <property type="entry name" value="Translation factors"/>
    <property type="match status" value="1"/>
</dbReference>
<dbReference type="PANTHER" id="PTHR47354:SF8">
    <property type="entry name" value="1,2-PHENYLACETYL-COA EPOXIDASE, SUBUNIT E"/>
    <property type="match status" value="1"/>
</dbReference>
<dbReference type="InterPro" id="IPR008333">
    <property type="entry name" value="Cbr1-like_FAD-bd_dom"/>
</dbReference>
<evidence type="ECO:0000256" key="4">
    <source>
        <dbReference type="ARBA" id="ARBA00022723"/>
    </source>
</evidence>
<feature type="transmembrane region" description="Helical" evidence="9">
    <location>
        <begin position="41"/>
        <end position="59"/>
    </location>
</feature>
<dbReference type="InterPro" id="IPR039261">
    <property type="entry name" value="FNR_nucleotide-bd"/>
</dbReference>
<keyword evidence="6" id="KW-0560">Oxidoreductase</keyword>
<dbReference type="InterPro" id="IPR017927">
    <property type="entry name" value="FAD-bd_FR_type"/>
</dbReference>
<dbReference type="InterPro" id="IPR012675">
    <property type="entry name" value="Beta-grasp_dom_sf"/>
</dbReference>
<dbReference type="PROSITE" id="PS00197">
    <property type="entry name" value="2FE2S_FER_1"/>
    <property type="match status" value="1"/>
</dbReference>
<comment type="cofactor">
    <cofactor evidence="1">
        <name>FAD</name>
        <dbReference type="ChEBI" id="CHEBI:57692"/>
    </cofactor>
</comment>
<dbReference type="InterPro" id="IPR001433">
    <property type="entry name" value="OxRdtase_FAD/NAD-bd"/>
</dbReference>
<dbReference type="InterPro" id="IPR050415">
    <property type="entry name" value="MRET"/>
</dbReference>
<keyword evidence="9" id="KW-1133">Transmembrane helix</keyword>
<evidence type="ECO:0000256" key="9">
    <source>
        <dbReference type="SAM" id="Phobius"/>
    </source>
</evidence>
<dbReference type="Gene3D" id="3.10.20.30">
    <property type="match status" value="1"/>
</dbReference>
<organism evidence="12 13">
    <name type="scientific">Gloeocapsopsis crepidinum LEGE 06123</name>
    <dbReference type="NCBI Taxonomy" id="588587"/>
    <lineage>
        <taxon>Bacteria</taxon>
        <taxon>Bacillati</taxon>
        <taxon>Cyanobacteriota</taxon>
        <taxon>Cyanophyceae</taxon>
        <taxon>Oscillatoriophycideae</taxon>
        <taxon>Chroococcales</taxon>
        <taxon>Chroococcaceae</taxon>
        <taxon>Gloeocapsopsis</taxon>
    </lineage>
</organism>
<keyword evidence="2" id="KW-0285">Flavoprotein</keyword>
<dbReference type="Pfam" id="PF00970">
    <property type="entry name" value="FAD_binding_6"/>
    <property type="match status" value="1"/>
</dbReference>
<evidence type="ECO:0000256" key="6">
    <source>
        <dbReference type="ARBA" id="ARBA00023002"/>
    </source>
</evidence>
<feature type="domain" description="2Fe-2S ferredoxin-type" evidence="10">
    <location>
        <begin position="346"/>
        <end position="429"/>
    </location>
</feature>
<keyword evidence="13" id="KW-1185">Reference proteome</keyword>
<evidence type="ECO:0000259" key="10">
    <source>
        <dbReference type="PROSITE" id="PS51085"/>
    </source>
</evidence>
<dbReference type="Gene3D" id="3.40.50.80">
    <property type="entry name" value="Nucleotide-binding domain of ferredoxin-NADP reductase (FNR) module"/>
    <property type="match status" value="1"/>
</dbReference>
<dbReference type="PROSITE" id="PS51384">
    <property type="entry name" value="FAD_FR"/>
    <property type="match status" value="1"/>
</dbReference>
<dbReference type="InterPro" id="IPR017938">
    <property type="entry name" value="Riboflavin_synthase-like_b-brl"/>
</dbReference>
<dbReference type="SUPFAM" id="SSF54292">
    <property type="entry name" value="2Fe-2S ferredoxin-like"/>
    <property type="match status" value="1"/>
</dbReference>